<evidence type="ECO:0000313" key="1">
    <source>
        <dbReference type="EMBL" id="KEQ75692.1"/>
    </source>
</evidence>
<dbReference type="GeneID" id="25413305"/>
<dbReference type="PANTHER" id="PTHR38111:SF11">
    <property type="entry name" value="TRANSCRIPTION FACTOR DOMAIN-CONTAINING PROTEIN-RELATED"/>
    <property type="match status" value="1"/>
</dbReference>
<reference evidence="1 2" key="1">
    <citation type="journal article" date="2014" name="BMC Genomics">
        <title>Genome sequencing of four Aureobasidium pullulans varieties: biotechnological potential, stress tolerance, and description of new species.</title>
        <authorList>
            <person name="Gostin Ar C."/>
            <person name="Ohm R.A."/>
            <person name="Kogej T."/>
            <person name="Sonjak S."/>
            <person name="Turk M."/>
            <person name="Zajc J."/>
            <person name="Zalar P."/>
            <person name="Grube M."/>
            <person name="Sun H."/>
            <person name="Han J."/>
            <person name="Sharma A."/>
            <person name="Chiniquy J."/>
            <person name="Ngan C.Y."/>
            <person name="Lipzen A."/>
            <person name="Barry K."/>
            <person name="Grigoriev I.V."/>
            <person name="Gunde-Cimerman N."/>
        </authorList>
    </citation>
    <scope>NUCLEOTIDE SEQUENCE [LARGE SCALE GENOMIC DNA]</scope>
    <source>
        <strain evidence="1 2">CBS 147.97</strain>
    </source>
</reference>
<dbReference type="EMBL" id="KL584705">
    <property type="protein sequence ID" value="KEQ75692.1"/>
    <property type="molecule type" value="Genomic_DNA"/>
</dbReference>
<accession>A0A074X0Z4</accession>
<evidence type="ECO:0000313" key="2">
    <source>
        <dbReference type="Proteomes" id="UP000027730"/>
    </source>
</evidence>
<dbReference type="RefSeq" id="XP_013429718.1">
    <property type="nucleotide sequence ID" value="XM_013574264.1"/>
</dbReference>
<name>A0A074X0Z4_9PEZI</name>
<dbReference type="HOGENOM" id="CLU_019524_3_0_1"/>
<dbReference type="Proteomes" id="UP000027730">
    <property type="component" value="Unassembled WGS sequence"/>
</dbReference>
<dbReference type="STRING" id="1043004.A0A074X0Z4"/>
<dbReference type="AlphaFoldDB" id="A0A074X0Z4"/>
<dbReference type="InterPro" id="IPR021858">
    <property type="entry name" value="Fun_TF"/>
</dbReference>
<organism evidence="1 2">
    <name type="scientific">Aureobasidium namibiae CBS 147.97</name>
    <dbReference type="NCBI Taxonomy" id="1043004"/>
    <lineage>
        <taxon>Eukaryota</taxon>
        <taxon>Fungi</taxon>
        <taxon>Dikarya</taxon>
        <taxon>Ascomycota</taxon>
        <taxon>Pezizomycotina</taxon>
        <taxon>Dothideomycetes</taxon>
        <taxon>Dothideomycetidae</taxon>
        <taxon>Dothideales</taxon>
        <taxon>Saccotheciaceae</taxon>
        <taxon>Aureobasidium</taxon>
    </lineage>
</organism>
<dbReference type="Pfam" id="PF11951">
    <property type="entry name" value="Fungal_trans_2"/>
    <property type="match status" value="1"/>
</dbReference>
<evidence type="ECO:0008006" key="3">
    <source>
        <dbReference type="Google" id="ProtNLM"/>
    </source>
</evidence>
<dbReference type="InterPro" id="IPR053178">
    <property type="entry name" value="Osmoadaptation_assoc"/>
</dbReference>
<keyword evidence="2" id="KW-1185">Reference proteome</keyword>
<gene>
    <name evidence="1" type="ORF">M436DRAFT_62077</name>
</gene>
<proteinExistence type="predicted"/>
<protein>
    <recommendedName>
        <fullName evidence="3">Transcription factor domain-containing protein</fullName>
    </recommendedName>
</protein>
<sequence>MPGVPSGRGCEGCRKQKKKTMTPLVDLKYNLAWAFGPFLEHVPQRLGRSSALDAAAKAVVAAHSSHCISRRQVSPNALVDYSRALAHLRLAVNDIVTAQTPEILCAIQLLLICQALIGSENRWTGHAEGAARILKARGYRATEVHDDFEAGVIASLSASMLFEGIFNPNMNYPGCIMMRCFSLIPGHLIRGRKMIFEEPGLVADVELNHQKLQALTSASRQCLEQTKASSDTQRPDSTAYAHALYQRAHSINVAVLVLLNRVLYAIDVTSSRDLSQEAEQRSSELLTLTLEAERYAPLGNSYASLCLCAAWIGSSDHDQKTLVESLLLDFYNRNQTAMLVDVLRFKVQELDDLRTARSALSSATSSWLESQDFPC</sequence>
<dbReference type="PANTHER" id="PTHR38111">
    <property type="entry name" value="ZN(2)-C6 FUNGAL-TYPE DOMAIN-CONTAINING PROTEIN-RELATED"/>
    <property type="match status" value="1"/>
</dbReference>
<dbReference type="OrthoDB" id="4314040at2759"/>